<organism evidence="4 5">
    <name type="scientific">Candidatus Schekmanbacteria bacterium GWA2_38_11</name>
    <dbReference type="NCBI Taxonomy" id="1817876"/>
    <lineage>
        <taxon>Bacteria</taxon>
        <taxon>Candidatus Schekmaniibacteriota</taxon>
    </lineage>
</organism>
<feature type="domain" description="Glycosyltransferase subfamily 4-like N-terminal" evidence="3">
    <location>
        <begin position="126"/>
        <end position="185"/>
    </location>
</feature>
<dbReference type="Proteomes" id="UP000178526">
    <property type="component" value="Unassembled WGS sequence"/>
</dbReference>
<sequence>MRKSYKIAFDARPAQGNNRNITGVATYSLNIIKNFSVLVEDFDFIFIIDSTLDSSHIAFPENSEFINTSIGRGGGLRNWILRDYFTQIILPQKLISMGAHLYHQPDYIIPVRATPFVIVPTFLDAIVFTPHDHRSYLAKARDKYLLKKGANNADAIITISDFSKQELVKYLGIDPCKIVKIWIGISECFFSPVNKESAASCCRKLGFNGDFIFYYGGYGQRKNVKLLLDAFSIIRNRIDIKLVLAGNITKIIEDKIITLNLFESVKIFGFAKEEELKELLNMCSVFVFPSSMEGFGLPVAEAMACGAPVVCSDNGSLPEIAGSAAQYFERAEPKHLAFTIIKVLEDKYLREQLKYHSKLRARNFRWENLILELRNMYVSLIEKII</sequence>
<evidence type="ECO:0000313" key="4">
    <source>
        <dbReference type="EMBL" id="OGL42459.1"/>
    </source>
</evidence>
<evidence type="ECO:0000256" key="1">
    <source>
        <dbReference type="ARBA" id="ARBA00022679"/>
    </source>
</evidence>
<dbReference type="GO" id="GO:0016757">
    <property type="term" value="F:glycosyltransferase activity"/>
    <property type="evidence" value="ECO:0007669"/>
    <property type="project" value="InterPro"/>
</dbReference>
<protein>
    <recommendedName>
        <fullName evidence="6">Glycosyl transferase family 1 domain-containing protein</fullName>
    </recommendedName>
</protein>
<dbReference type="Pfam" id="PF13439">
    <property type="entry name" value="Glyco_transf_4"/>
    <property type="match status" value="1"/>
</dbReference>
<dbReference type="Pfam" id="PF00534">
    <property type="entry name" value="Glycos_transf_1"/>
    <property type="match status" value="1"/>
</dbReference>
<gene>
    <name evidence="4" type="ORF">A2042_06470</name>
</gene>
<dbReference type="InterPro" id="IPR028098">
    <property type="entry name" value="Glyco_trans_4-like_N"/>
</dbReference>
<keyword evidence="1" id="KW-0808">Transferase</keyword>
<dbReference type="PANTHER" id="PTHR46401:SF2">
    <property type="entry name" value="GLYCOSYLTRANSFERASE WBBK-RELATED"/>
    <property type="match status" value="1"/>
</dbReference>
<evidence type="ECO:0000259" key="2">
    <source>
        <dbReference type="Pfam" id="PF00534"/>
    </source>
</evidence>
<dbReference type="PANTHER" id="PTHR46401">
    <property type="entry name" value="GLYCOSYLTRANSFERASE WBBK-RELATED"/>
    <property type="match status" value="1"/>
</dbReference>
<dbReference type="AlphaFoldDB" id="A0A1F7RLM6"/>
<proteinExistence type="predicted"/>
<comment type="caution">
    <text evidence="4">The sequence shown here is derived from an EMBL/GenBank/DDBJ whole genome shotgun (WGS) entry which is preliminary data.</text>
</comment>
<evidence type="ECO:0008006" key="6">
    <source>
        <dbReference type="Google" id="ProtNLM"/>
    </source>
</evidence>
<evidence type="ECO:0000313" key="5">
    <source>
        <dbReference type="Proteomes" id="UP000178526"/>
    </source>
</evidence>
<dbReference type="CDD" id="cd03809">
    <property type="entry name" value="GT4_MtfB-like"/>
    <property type="match status" value="1"/>
</dbReference>
<accession>A0A1F7RLM6</accession>
<name>A0A1F7RLM6_9BACT</name>
<dbReference type="EMBL" id="MGDB01000046">
    <property type="protein sequence ID" value="OGL42459.1"/>
    <property type="molecule type" value="Genomic_DNA"/>
</dbReference>
<evidence type="ECO:0000259" key="3">
    <source>
        <dbReference type="Pfam" id="PF13439"/>
    </source>
</evidence>
<dbReference type="SUPFAM" id="SSF53756">
    <property type="entry name" value="UDP-Glycosyltransferase/glycogen phosphorylase"/>
    <property type="match status" value="1"/>
</dbReference>
<dbReference type="Gene3D" id="3.40.50.2000">
    <property type="entry name" value="Glycogen Phosphorylase B"/>
    <property type="match status" value="2"/>
</dbReference>
<reference evidence="4 5" key="1">
    <citation type="journal article" date="2016" name="Nat. Commun.">
        <title>Thousands of microbial genomes shed light on interconnected biogeochemical processes in an aquifer system.</title>
        <authorList>
            <person name="Anantharaman K."/>
            <person name="Brown C.T."/>
            <person name="Hug L.A."/>
            <person name="Sharon I."/>
            <person name="Castelle C.J."/>
            <person name="Probst A.J."/>
            <person name="Thomas B.C."/>
            <person name="Singh A."/>
            <person name="Wilkins M.J."/>
            <person name="Karaoz U."/>
            <person name="Brodie E.L."/>
            <person name="Williams K.H."/>
            <person name="Hubbard S.S."/>
            <person name="Banfield J.F."/>
        </authorList>
    </citation>
    <scope>NUCLEOTIDE SEQUENCE [LARGE SCALE GENOMIC DNA]</scope>
</reference>
<dbReference type="InterPro" id="IPR001296">
    <property type="entry name" value="Glyco_trans_1"/>
</dbReference>
<feature type="domain" description="Glycosyl transferase family 1" evidence="2">
    <location>
        <begin position="210"/>
        <end position="358"/>
    </location>
</feature>